<organism evidence="2">
    <name type="scientific">marine sediment metagenome</name>
    <dbReference type="NCBI Taxonomy" id="412755"/>
    <lineage>
        <taxon>unclassified sequences</taxon>
        <taxon>metagenomes</taxon>
        <taxon>ecological metagenomes</taxon>
    </lineage>
</organism>
<name>X1RH04_9ZZZZ</name>
<evidence type="ECO:0000259" key="1">
    <source>
        <dbReference type="Pfam" id="PF07693"/>
    </source>
</evidence>
<comment type="caution">
    <text evidence="2">The sequence shown here is derived from an EMBL/GenBank/DDBJ whole genome shotgun (WGS) entry which is preliminary data.</text>
</comment>
<reference evidence="2" key="1">
    <citation type="journal article" date="2014" name="Front. Microbiol.">
        <title>High frequency of phylogenetically diverse reductive dehalogenase-homologous genes in deep subseafloor sedimentary metagenomes.</title>
        <authorList>
            <person name="Kawai M."/>
            <person name="Futagami T."/>
            <person name="Toyoda A."/>
            <person name="Takaki Y."/>
            <person name="Nishi S."/>
            <person name="Hori S."/>
            <person name="Arai W."/>
            <person name="Tsubouchi T."/>
            <person name="Morono Y."/>
            <person name="Uchiyama I."/>
            <person name="Ito T."/>
            <person name="Fujiyama A."/>
            <person name="Inagaki F."/>
            <person name="Takami H."/>
        </authorList>
    </citation>
    <scope>NUCLEOTIDE SEQUENCE</scope>
    <source>
        <strain evidence="2">Expedition CK06-06</strain>
    </source>
</reference>
<dbReference type="InterPro" id="IPR027417">
    <property type="entry name" value="P-loop_NTPase"/>
</dbReference>
<proteinExistence type="predicted"/>
<dbReference type="InterPro" id="IPR052754">
    <property type="entry name" value="NTPase_KAP_P-loop"/>
</dbReference>
<dbReference type="Pfam" id="PF07693">
    <property type="entry name" value="KAP_NTPase"/>
    <property type="match status" value="1"/>
</dbReference>
<dbReference type="EMBL" id="BARW01003018">
    <property type="protein sequence ID" value="GAI62430.1"/>
    <property type="molecule type" value="Genomic_DNA"/>
</dbReference>
<sequence length="302" mass="34212">MAKQNKKSTAKLKLLGDQPWLEDEKDWLGYDSFIEKLAALIVRSAKSAPLTIGIEGGWGTGKTTFMKRLRKELESECATIWFEPWKYQERDEIWKGLMTELFKGIDKSTLQRIFSLETAKEGGKDFLDDLSRLLKLDKATSAIKDRVRLTPTFLNIFESKFSEILGELVKKEEKSEGKKGILIIFIDDLDRCLPEATVTILEAIKIYTTVPKCVLVLSYERNSVSQAVSAVYPDIKLDGGEYLNKIVQVPITIPRVGEGEKKEYIENCLKAMGDPDLLDEECQGILLEGTYGNPREIKSFLN</sequence>
<dbReference type="PANTHER" id="PTHR22674:SF6">
    <property type="entry name" value="NTPASE KAP FAMILY P-LOOP DOMAIN-CONTAINING PROTEIN 1"/>
    <property type="match status" value="1"/>
</dbReference>
<dbReference type="SUPFAM" id="SSF52540">
    <property type="entry name" value="P-loop containing nucleoside triphosphate hydrolases"/>
    <property type="match status" value="1"/>
</dbReference>
<feature type="non-terminal residue" evidence="2">
    <location>
        <position position="302"/>
    </location>
</feature>
<evidence type="ECO:0000313" key="2">
    <source>
        <dbReference type="EMBL" id="GAI62430.1"/>
    </source>
</evidence>
<dbReference type="AlphaFoldDB" id="X1RH04"/>
<accession>X1RH04</accession>
<dbReference type="Gene3D" id="3.40.50.300">
    <property type="entry name" value="P-loop containing nucleotide triphosphate hydrolases"/>
    <property type="match status" value="1"/>
</dbReference>
<protein>
    <recommendedName>
        <fullName evidence="1">KAP NTPase domain-containing protein</fullName>
    </recommendedName>
</protein>
<dbReference type="PANTHER" id="PTHR22674">
    <property type="entry name" value="NTPASE, KAP FAMILY P-LOOP DOMAIN-CONTAINING 1"/>
    <property type="match status" value="1"/>
</dbReference>
<gene>
    <name evidence="2" type="ORF">S12H4_07969</name>
</gene>
<feature type="domain" description="KAP NTPase" evidence="1">
    <location>
        <begin position="30"/>
        <end position="302"/>
    </location>
</feature>
<dbReference type="InterPro" id="IPR011646">
    <property type="entry name" value="KAP_P-loop"/>
</dbReference>